<reference evidence="1" key="2">
    <citation type="submission" date="2021-04" db="EMBL/GenBank/DDBJ databases">
        <authorList>
            <person name="Gilroy R."/>
        </authorList>
    </citation>
    <scope>NUCLEOTIDE SEQUENCE</scope>
    <source>
        <strain evidence="1">ChiHejej3B27-3195</strain>
    </source>
</reference>
<gene>
    <name evidence="1" type="ORF">H9871_11715</name>
</gene>
<comment type="caution">
    <text evidence="1">The sequence shown here is derived from an EMBL/GenBank/DDBJ whole genome shotgun (WGS) entry which is preliminary data.</text>
</comment>
<protein>
    <recommendedName>
        <fullName evidence="3">Antitoxin HicB</fullName>
    </recommendedName>
</protein>
<proteinExistence type="predicted"/>
<evidence type="ECO:0008006" key="3">
    <source>
        <dbReference type="Google" id="ProtNLM"/>
    </source>
</evidence>
<name>A0A9D1UUQ3_9MICC</name>
<dbReference type="AlphaFoldDB" id="A0A9D1UUQ3"/>
<dbReference type="Proteomes" id="UP000824151">
    <property type="component" value="Unassembled WGS sequence"/>
</dbReference>
<sequence length="131" mass="14090">MTSYTVHVDRDETMWRVHVPGVGRTTAARSLGDVEATARDLIALMTGQESGAFELTVTVGTPSPAAETVQRARAHRAQAEELSAMAAAEIREAAHQLRGTGLTVRDVARVLDISAQRASQLLSREREPAKA</sequence>
<evidence type="ECO:0000313" key="2">
    <source>
        <dbReference type="Proteomes" id="UP000824151"/>
    </source>
</evidence>
<accession>A0A9D1UUQ3</accession>
<reference evidence="1" key="1">
    <citation type="journal article" date="2021" name="PeerJ">
        <title>Extensive microbial diversity within the chicken gut microbiome revealed by metagenomics and culture.</title>
        <authorList>
            <person name="Gilroy R."/>
            <person name="Ravi A."/>
            <person name="Getino M."/>
            <person name="Pursley I."/>
            <person name="Horton D.L."/>
            <person name="Alikhan N.F."/>
            <person name="Baker D."/>
            <person name="Gharbi K."/>
            <person name="Hall N."/>
            <person name="Watson M."/>
            <person name="Adriaenssens E.M."/>
            <person name="Foster-Nyarko E."/>
            <person name="Jarju S."/>
            <person name="Secka A."/>
            <person name="Antonio M."/>
            <person name="Oren A."/>
            <person name="Chaudhuri R.R."/>
            <person name="La Ragione R."/>
            <person name="Hildebrand F."/>
            <person name="Pallen M.J."/>
        </authorList>
    </citation>
    <scope>NUCLEOTIDE SEQUENCE</scope>
    <source>
        <strain evidence="1">ChiHejej3B27-3195</strain>
    </source>
</reference>
<evidence type="ECO:0000313" key="1">
    <source>
        <dbReference type="EMBL" id="HIX00793.1"/>
    </source>
</evidence>
<organism evidence="1 2">
    <name type="scientific">Candidatus Nesterenkonia stercoripullorum</name>
    <dbReference type="NCBI Taxonomy" id="2838701"/>
    <lineage>
        <taxon>Bacteria</taxon>
        <taxon>Bacillati</taxon>
        <taxon>Actinomycetota</taxon>
        <taxon>Actinomycetes</taxon>
        <taxon>Micrococcales</taxon>
        <taxon>Micrococcaceae</taxon>
        <taxon>Nesterenkonia</taxon>
    </lineage>
</organism>
<dbReference type="EMBL" id="DXGD01000436">
    <property type="protein sequence ID" value="HIX00793.1"/>
    <property type="molecule type" value="Genomic_DNA"/>
</dbReference>